<dbReference type="SMART" id="SM01072">
    <property type="entry name" value="CDC48_2"/>
    <property type="match status" value="1"/>
</dbReference>
<evidence type="ECO:0000259" key="8">
    <source>
        <dbReference type="SMART" id="SM01073"/>
    </source>
</evidence>
<keyword evidence="3" id="KW-0547">Nucleotide-binding</keyword>
<dbReference type="FunFam" id="2.40.40.20:FF:000007">
    <property type="entry name" value="AAA family ATPase"/>
    <property type="match status" value="1"/>
</dbReference>
<keyword evidence="2" id="KW-0677">Repeat</keyword>
<feature type="domain" description="CDC48" evidence="7">
    <location>
        <begin position="104"/>
        <end position="167"/>
    </location>
</feature>
<dbReference type="FunFam" id="3.40.50.300:FF:000018">
    <property type="entry name" value="Cell division control 48"/>
    <property type="match status" value="1"/>
</dbReference>
<dbReference type="InterPro" id="IPR003960">
    <property type="entry name" value="ATPase_AAA_CS"/>
</dbReference>
<keyword evidence="4" id="KW-0067">ATP-binding</keyword>
<feature type="domain" description="CDC48 N-terminal subdomain" evidence="8">
    <location>
        <begin position="7"/>
        <end position="92"/>
    </location>
</feature>
<dbReference type="Gene3D" id="3.40.50.300">
    <property type="entry name" value="P-loop containing nucleotide triphosphate hydrolases"/>
    <property type="match status" value="2"/>
</dbReference>
<dbReference type="FunFam" id="3.40.50.300:FF:000012">
    <property type="entry name" value="Transitional endoplasmic reticulum ATPase"/>
    <property type="match status" value="1"/>
</dbReference>
<sequence length="786" mass="87138">MSENEISLKVLEAYTRDVGRGVARIDYDSMDTLNASTGDVIEIKGKRRTVAKCLPLYPSDEGKGIIRIDGLGRNNSGIAIGDSISVKKIKAVAAEKIIVAPLEAIPPIDERYLADALESVPLIKGDNVMVPYFGGRLTFQIIGVTPNADAVLVTQKTIFTIAEKGETLRGVPQVSYEDIGGLTDEIKKVREMIELPLRHPEIFEKLGIEAPKGVLLYGPPGTGKTLLAKAVANESNAHFISISGPEIMSKFYGESEARLREIFKEAREKAPSIVFIDEIDSIAPKREEVTGEVERRVVSQMLSLMDGLEARGKVIVISATNRPNAIDPALRRPGRFDREIEIKVPDKKGRNDILTIHTRNMPLADDVDIKRIAAVSHGYVGADLEYLCKEAAMKCLRRLLPEINLDEEKIPPETLDKLIVNGEDYKKALVEVTPSGMREVFIENPDVKWTEVGGLNETKQELQEAVEWPMKYPTLYDKLGHKMPHGILLHGPSGTGKTMLAKAVATESEANFVSVRGPELLSKWVGESERGIREIFRRARQSSPCVIFFDEIDSIAPIRGMGAETQVTERVVSQLLTELDGMQDMHGVVVLAATNRADMIDPALLRPGRFDKIIQIPMPDKESRQKILEINCGVGEVNDIKEKFIKKEDESEEKAMERLKKECENAKLIPFDSEPNSPDYVNFGKLAEITDGFSGADVAAIANTAVSFVIHEHLDKYSMSGIHAKKDSTTEEEKVAIAKQDKEIAKVEKSAENAKITMKHFEDAVKKVREQKDLKITQKVELSAFR</sequence>
<dbReference type="SMART" id="SM00382">
    <property type="entry name" value="AAA"/>
    <property type="match status" value="2"/>
</dbReference>
<dbReference type="InterPro" id="IPR005938">
    <property type="entry name" value="AAA_ATPase_CDC48"/>
</dbReference>
<dbReference type="Gene3D" id="3.10.330.10">
    <property type="match status" value="1"/>
</dbReference>
<dbReference type="FunFam" id="1.10.8.60:FF:000057">
    <property type="entry name" value="AAA family ATPase, CDC48 subfamily"/>
    <property type="match status" value="1"/>
</dbReference>
<dbReference type="InterPro" id="IPR029067">
    <property type="entry name" value="CDC48_domain_2-like_sf"/>
</dbReference>
<evidence type="ECO:0000256" key="5">
    <source>
        <dbReference type="SAM" id="Coils"/>
    </source>
</evidence>
<dbReference type="AlphaFoldDB" id="A0A075HNB8"/>
<evidence type="ECO:0000256" key="1">
    <source>
        <dbReference type="ARBA" id="ARBA00009833"/>
    </source>
</evidence>
<dbReference type="CDD" id="cd19511">
    <property type="entry name" value="RecA-like_CDC48_r2-like"/>
    <property type="match status" value="1"/>
</dbReference>
<proteinExistence type="inferred from homology"/>
<dbReference type="InterPro" id="IPR041569">
    <property type="entry name" value="AAA_lid_3"/>
</dbReference>
<accession>A0A075HNB8</accession>
<dbReference type="SMART" id="SM01073">
    <property type="entry name" value="CDC48_N"/>
    <property type="match status" value="1"/>
</dbReference>
<dbReference type="Pfam" id="PF02933">
    <property type="entry name" value="CDC48_2"/>
    <property type="match status" value="1"/>
</dbReference>
<dbReference type="GO" id="GO:0005737">
    <property type="term" value="C:cytoplasm"/>
    <property type="evidence" value="ECO:0007669"/>
    <property type="project" value="UniProtKB-ARBA"/>
</dbReference>
<dbReference type="GO" id="GO:0016887">
    <property type="term" value="F:ATP hydrolysis activity"/>
    <property type="evidence" value="ECO:0007669"/>
    <property type="project" value="InterPro"/>
</dbReference>
<dbReference type="Pfam" id="PF17862">
    <property type="entry name" value="AAA_lid_3"/>
    <property type="match status" value="2"/>
</dbReference>
<dbReference type="PROSITE" id="PS00674">
    <property type="entry name" value="AAA"/>
    <property type="match status" value="2"/>
</dbReference>
<dbReference type="NCBIfam" id="TIGR01243">
    <property type="entry name" value="CDC48"/>
    <property type="match status" value="1"/>
</dbReference>
<keyword evidence="5" id="KW-0175">Coiled coil</keyword>
<dbReference type="InterPro" id="IPR027417">
    <property type="entry name" value="P-loop_NTPase"/>
</dbReference>
<evidence type="ECO:0000259" key="7">
    <source>
        <dbReference type="SMART" id="SM01072"/>
    </source>
</evidence>
<organism evidence="9">
    <name type="scientific">uncultured marine thaumarchaeote KM3_79_E03</name>
    <dbReference type="NCBI Taxonomy" id="1456296"/>
    <lineage>
        <taxon>Archaea</taxon>
        <taxon>Nitrososphaerota</taxon>
        <taxon>environmental samples</taxon>
    </lineage>
</organism>
<dbReference type="InterPro" id="IPR003593">
    <property type="entry name" value="AAA+_ATPase"/>
</dbReference>
<evidence type="ECO:0000256" key="3">
    <source>
        <dbReference type="ARBA" id="ARBA00022741"/>
    </source>
</evidence>
<dbReference type="Pfam" id="PF00004">
    <property type="entry name" value="AAA"/>
    <property type="match status" value="2"/>
</dbReference>
<dbReference type="Pfam" id="PF02359">
    <property type="entry name" value="CDC48_N"/>
    <property type="match status" value="1"/>
</dbReference>
<reference evidence="9" key="1">
    <citation type="journal article" date="2014" name="Genome Biol. Evol.">
        <title>Pangenome evidence for extensive interdomain horizontal transfer affecting lineage core and shell genes in uncultured planktonic thaumarchaeota and euryarchaeota.</title>
        <authorList>
            <person name="Deschamps P."/>
            <person name="Zivanovic Y."/>
            <person name="Moreira D."/>
            <person name="Rodriguez-Valera F."/>
            <person name="Lopez-Garcia P."/>
        </authorList>
    </citation>
    <scope>NUCLEOTIDE SEQUENCE</scope>
</reference>
<dbReference type="GO" id="GO:0005524">
    <property type="term" value="F:ATP binding"/>
    <property type="evidence" value="ECO:0007669"/>
    <property type="project" value="UniProtKB-KW"/>
</dbReference>
<comment type="similarity">
    <text evidence="1">Belongs to the AAA ATPase family. CDC48 subfamily.</text>
</comment>
<protein>
    <submittedName>
        <fullName evidence="9">AAA family ATPase (VCP, CDC48)</fullName>
    </submittedName>
</protein>
<dbReference type="EMBL" id="KF901095">
    <property type="protein sequence ID" value="AIF17906.1"/>
    <property type="molecule type" value="Genomic_DNA"/>
</dbReference>
<evidence type="ECO:0000259" key="6">
    <source>
        <dbReference type="SMART" id="SM00382"/>
    </source>
</evidence>
<dbReference type="InterPro" id="IPR003338">
    <property type="entry name" value="CDC4_N-term_subdom"/>
</dbReference>
<dbReference type="PANTHER" id="PTHR23077">
    <property type="entry name" value="AAA-FAMILY ATPASE"/>
    <property type="match status" value="1"/>
</dbReference>
<feature type="domain" description="AAA+ ATPase" evidence="6">
    <location>
        <begin position="210"/>
        <end position="346"/>
    </location>
</feature>
<dbReference type="Gene3D" id="6.10.20.150">
    <property type="match status" value="1"/>
</dbReference>
<dbReference type="Gene3D" id="1.10.8.60">
    <property type="match status" value="2"/>
</dbReference>
<evidence type="ECO:0000256" key="4">
    <source>
        <dbReference type="ARBA" id="ARBA00022840"/>
    </source>
</evidence>
<name>A0A075HNB8_9ARCH</name>
<dbReference type="InterPro" id="IPR003959">
    <property type="entry name" value="ATPase_AAA_core"/>
</dbReference>
<dbReference type="InterPro" id="IPR050168">
    <property type="entry name" value="AAA_ATPase_domain"/>
</dbReference>
<dbReference type="SUPFAM" id="SSF52540">
    <property type="entry name" value="P-loop containing nucleoside triphosphate hydrolases"/>
    <property type="match status" value="2"/>
</dbReference>
<dbReference type="SUPFAM" id="SSF50692">
    <property type="entry name" value="ADC-like"/>
    <property type="match status" value="1"/>
</dbReference>
<dbReference type="SUPFAM" id="SSF54585">
    <property type="entry name" value="Cdc48 domain 2-like"/>
    <property type="match status" value="1"/>
</dbReference>
<dbReference type="InterPro" id="IPR004201">
    <property type="entry name" value="Cdc48_dom2"/>
</dbReference>
<dbReference type="PROSITE" id="PS50890">
    <property type="entry name" value="PUA"/>
    <property type="match status" value="1"/>
</dbReference>
<dbReference type="Gene3D" id="2.40.40.20">
    <property type="match status" value="1"/>
</dbReference>
<evidence type="ECO:0000313" key="9">
    <source>
        <dbReference type="EMBL" id="AIF17906.1"/>
    </source>
</evidence>
<gene>
    <name evidence="9" type="primary">CDC48</name>
    <name evidence="9" type="synonym">VCP</name>
</gene>
<dbReference type="PANTHER" id="PTHR23077:SF171">
    <property type="entry name" value="NUCLEAR VALOSIN-CONTAINING PROTEIN-LIKE"/>
    <property type="match status" value="1"/>
</dbReference>
<feature type="coiled-coil region" evidence="5">
    <location>
        <begin position="737"/>
        <end position="771"/>
    </location>
</feature>
<feature type="domain" description="AAA+ ATPase" evidence="6">
    <location>
        <begin position="483"/>
        <end position="620"/>
    </location>
</feature>
<dbReference type="InterPro" id="IPR009010">
    <property type="entry name" value="Asp_de-COase-like_dom_sf"/>
</dbReference>
<evidence type="ECO:0000256" key="2">
    <source>
        <dbReference type="ARBA" id="ARBA00022737"/>
    </source>
</evidence>